<keyword evidence="1" id="KW-0812">Transmembrane</keyword>
<dbReference type="AlphaFoldDB" id="A0A3A4NY93"/>
<name>A0A3A4NY93_ABYX5</name>
<feature type="transmembrane region" description="Helical" evidence="1">
    <location>
        <begin position="177"/>
        <end position="195"/>
    </location>
</feature>
<evidence type="ECO:0000313" key="3">
    <source>
        <dbReference type="EMBL" id="RJP25478.1"/>
    </source>
</evidence>
<gene>
    <name evidence="3" type="ORF">C4520_02425</name>
</gene>
<feature type="transmembrane region" description="Helical" evidence="1">
    <location>
        <begin position="216"/>
        <end position="235"/>
    </location>
</feature>
<keyword evidence="1" id="KW-1133">Transmembrane helix</keyword>
<accession>A0A3A4NY93</accession>
<dbReference type="Proteomes" id="UP000265882">
    <property type="component" value="Unassembled WGS sequence"/>
</dbReference>
<dbReference type="Gene3D" id="3.40.720.10">
    <property type="entry name" value="Alkaline Phosphatase, subunit A"/>
    <property type="match status" value="1"/>
</dbReference>
<dbReference type="PANTHER" id="PTHR43751">
    <property type="entry name" value="SULFATASE"/>
    <property type="match status" value="1"/>
</dbReference>
<evidence type="ECO:0000256" key="1">
    <source>
        <dbReference type="SAM" id="Phobius"/>
    </source>
</evidence>
<evidence type="ECO:0000259" key="2">
    <source>
        <dbReference type="Pfam" id="PF00884"/>
    </source>
</evidence>
<feature type="transmembrane region" description="Helical" evidence="1">
    <location>
        <begin position="143"/>
        <end position="162"/>
    </location>
</feature>
<protein>
    <recommendedName>
        <fullName evidence="2">Sulfatase N-terminal domain-containing protein</fullName>
    </recommendedName>
</protein>
<dbReference type="SUPFAM" id="SSF53649">
    <property type="entry name" value="Alkaline phosphatase-like"/>
    <property type="match status" value="1"/>
</dbReference>
<proteinExistence type="predicted"/>
<dbReference type="EMBL" id="QZKU01000022">
    <property type="protein sequence ID" value="RJP25478.1"/>
    <property type="molecule type" value="Genomic_DNA"/>
</dbReference>
<dbReference type="CDD" id="cd16148">
    <property type="entry name" value="sulfatase_like"/>
    <property type="match status" value="1"/>
</dbReference>
<comment type="caution">
    <text evidence="3">The sequence shown here is derived from an EMBL/GenBank/DDBJ whole genome shotgun (WGS) entry which is preliminary data.</text>
</comment>
<organism evidence="3 4">
    <name type="scientific">Abyssobacteria bacterium (strain SURF_5)</name>
    <dbReference type="NCBI Taxonomy" id="2093360"/>
    <lineage>
        <taxon>Bacteria</taxon>
        <taxon>Pseudomonadati</taxon>
        <taxon>Candidatus Hydrogenedentota</taxon>
        <taxon>Candidatus Abyssobacteria</taxon>
    </lineage>
</organism>
<dbReference type="PANTHER" id="PTHR43751:SF3">
    <property type="entry name" value="SULFATASE N-TERMINAL DOMAIN-CONTAINING PROTEIN"/>
    <property type="match status" value="1"/>
</dbReference>
<keyword evidence="1" id="KW-0472">Membrane</keyword>
<dbReference type="InterPro" id="IPR017850">
    <property type="entry name" value="Alkaline_phosphatase_core_sf"/>
</dbReference>
<dbReference type="Pfam" id="PF00884">
    <property type="entry name" value="Sulfatase"/>
    <property type="match status" value="1"/>
</dbReference>
<sequence>MRAGHASALGRRTVALEFNTEGPRKAEIFFMGESGQADSGRLQRTGKALRLVVLYERAQADQSMQDGNAMQNQVKLISSRLGVMTAVILAMVLLMEYAAQISMDVFSFRQALLALLLYATLLYVVDTVVFASWCVIRREELPELYVSLVIPFSVLVIGGNYINKRLIPWRLTEPPSIALNLIFAAACCLLGYMIFRSVRRGKLQAIGATKGAALSVFFFGLRGAAVIVVLLALLFSGEKTVSSKGERHGKPLNVFVLLIDTLRPDHLTCYGYERPTSPNICALASDGTLFRNAYAHANWTVTSVATLLTGVHPAVHQVFGTENRLPQQAETVAEILKENGWKTGFFTGLQVIGSEIGFCQGADKVYPPPLTEPGWFIGGNTAFEQAWRRLLPLTKGVTRSSYTAGELVGSALGWFEQIDSEPIFAYLHFNEPHWPYTPPAPYNSLFSEKPLEGRTDIKEAQQTVEMLRDSIDLYDGEIVHVDAEIGKFFDSLKKGDLYDDSLIILLADHGEEFHEHGGWGHGRTMYEETIHVPLIIKPPAGAARVKETEHLCGLIDVLPTILDYAGIQTTGTAGRSLRPAIEGRPIEPVGIISSASDSSTTYPYLNALRTPEYTLIGDMRDSAPAVELYLREADRNETENVAVEKPDEAKRLQEELNVNLSDAISNSFEKDIYDVSEERMRVLKDLGYLQ</sequence>
<feature type="transmembrane region" description="Helical" evidence="1">
    <location>
        <begin position="111"/>
        <end position="136"/>
    </location>
</feature>
<reference evidence="3 4" key="1">
    <citation type="journal article" date="2017" name="ISME J.">
        <title>Energy and carbon metabolisms in a deep terrestrial subsurface fluid microbial community.</title>
        <authorList>
            <person name="Momper L."/>
            <person name="Jungbluth S.P."/>
            <person name="Lee M.D."/>
            <person name="Amend J.P."/>
        </authorList>
    </citation>
    <scope>NUCLEOTIDE SEQUENCE [LARGE SCALE GENOMIC DNA]</scope>
    <source>
        <strain evidence="3">SURF_5</strain>
    </source>
</reference>
<feature type="domain" description="Sulfatase N-terminal" evidence="2">
    <location>
        <begin position="253"/>
        <end position="567"/>
    </location>
</feature>
<feature type="transmembrane region" description="Helical" evidence="1">
    <location>
        <begin position="81"/>
        <end position="99"/>
    </location>
</feature>
<evidence type="ECO:0000313" key="4">
    <source>
        <dbReference type="Proteomes" id="UP000265882"/>
    </source>
</evidence>
<dbReference type="InterPro" id="IPR052701">
    <property type="entry name" value="GAG_Ulvan_Degrading_Sulfatases"/>
</dbReference>
<dbReference type="InterPro" id="IPR000917">
    <property type="entry name" value="Sulfatase_N"/>
</dbReference>